<feature type="region of interest" description="Disordered" evidence="2">
    <location>
        <begin position="31"/>
        <end position="52"/>
    </location>
</feature>
<dbReference type="Pfam" id="PF07956">
    <property type="entry name" value="DUF1690"/>
    <property type="match status" value="1"/>
</dbReference>
<organism evidence="3 4">
    <name type="scientific">Cristinia sonorae</name>
    <dbReference type="NCBI Taxonomy" id="1940300"/>
    <lineage>
        <taxon>Eukaryota</taxon>
        <taxon>Fungi</taxon>
        <taxon>Dikarya</taxon>
        <taxon>Basidiomycota</taxon>
        <taxon>Agaricomycotina</taxon>
        <taxon>Agaricomycetes</taxon>
        <taxon>Agaricomycetidae</taxon>
        <taxon>Agaricales</taxon>
        <taxon>Pleurotineae</taxon>
        <taxon>Stephanosporaceae</taxon>
        <taxon>Cristinia</taxon>
    </lineage>
</organism>
<dbReference type="Proteomes" id="UP000813824">
    <property type="component" value="Unassembled WGS sequence"/>
</dbReference>
<dbReference type="AlphaFoldDB" id="A0A8K0UTF4"/>
<keyword evidence="4" id="KW-1185">Reference proteome</keyword>
<feature type="region of interest" description="Disordered" evidence="2">
    <location>
        <begin position="1"/>
        <end position="20"/>
    </location>
</feature>
<evidence type="ECO:0000313" key="3">
    <source>
        <dbReference type="EMBL" id="KAH8102821.1"/>
    </source>
</evidence>
<accession>A0A8K0UTF4</accession>
<evidence type="ECO:0000256" key="1">
    <source>
        <dbReference type="SAM" id="Coils"/>
    </source>
</evidence>
<keyword evidence="1" id="KW-0175">Coiled coil</keyword>
<reference evidence="3" key="1">
    <citation type="journal article" date="2021" name="New Phytol.">
        <title>Evolutionary innovations through gain and loss of genes in the ectomycorrhizal Boletales.</title>
        <authorList>
            <person name="Wu G."/>
            <person name="Miyauchi S."/>
            <person name="Morin E."/>
            <person name="Kuo A."/>
            <person name="Drula E."/>
            <person name="Varga T."/>
            <person name="Kohler A."/>
            <person name="Feng B."/>
            <person name="Cao Y."/>
            <person name="Lipzen A."/>
            <person name="Daum C."/>
            <person name="Hundley H."/>
            <person name="Pangilinan J."/>
            <person name="Johnson J."/>
            <person name="Barry K."/>
            <person name="LaButti K."/>
            <person name="Ng V."/>
            <person name="Ahrendt S."/>
            <person name="Min B."/>
            <person name="Choi I.G."/>
            <person name="Park H."/>
            <person name="Plett J.M."/>
            <person name="Magnuson J."/>
            <person name="Spatafora J.W."/>
            <person name="Nagy L.G."/>
            <person name="Henrissat B."/>
            <person name="Grigoriev I.V."/>
            <person name="Yang Z.L."/>
            <person name="Xu J."/>
            <person name="Martin F.M."/>
        </authorList>
    </citation>
    <scope>NUCLEOTIDE SEQUENCE</scope>
    <source>
        <strain evidence="3">KKN 215</strain>
    </source>
</reference>
<gene>
    <name evidence="3" type="ORF">BXZ70DRAFT_751255</name>
</gene>
<proteinExistence type="predicted"/>
<dbReference type="InterPro" id="IPR012471">
    <property type="entry name" value="DUF1690"/>
</dbReference>
<dbReference type="EMBL" id="JAEVFJ010000008">
    <property type="protein sequence ID" value="KAH8102821.1"/>
    <property type="molecule type" value="Genomic_DNA"/>
</dbReference>
<evidence type="ECO:0008006" key="5">
    <source>
        <dbReference type="Google" id="ProtNLM"/>
    </source>
</evidence>
<evidence type="ECO:0000313" key="4">
    <source>
        <dbReference type="Proteomes" id="UP000813824"/>
    </source>
</evidence>
<sequence>MGSGQSKTEPEEQVFYSETPIQFSDDVVNQLADNSASAAPSPARQSTLDSHIRSRIQVELTRLRQEEETIKQEIEQALEKENLDRERALAGEETVDESEASGGVKSGAVLLGDLEDLKQKVDRYHKRREDGSLSELQSQAQAVVECYRSNATTPLECWREVTNFKLSVAQVEQHYVDSLR</sequence>
<comment type="caution">
    <text evidence="3">The sequence shown here is derived from an EMBL/GenBank/DDBJ whole genome shotgun (WGS) entry which is preliminary data.</text>
</comment>
<dbReference type="OrthoDB" id="5544375at2759"/>
<name>A0A8K0UTF4_9AGAR</name>
<protein>
    <recommendedName>
        <fullName evidence="5">MICOS complex subunit mic19</fullName>
    </recommendedName>
</protein>
<evidence type="ECO:0000256" key="2">
    <source>
        <dbReference type="SAM" id="MobiDB-lite"/>
    </source>
</evidence>
<feature type="coiled-coil region" evidence="1">
    <location>
        <begin position="53"/>
        <end position="84"/>
    </location>
</feature>